<dbReference type="KEGG" id="marz:MARA_29810"/>
<reference evidence="1 2" key="1">
    <citation type="journal article" date="2019" name="Emerg. Microbes Infect.">
        <title>Comprehensive subspecies identification of 175 nontuberculous mycobacteria species based on 7547 genomic profiles.</title>
        <authorList>
            <person name="Matsumoto Y."/>
            <person name="Kinjo T."/>
            <person name="Motooka D."/>
            <person name="Nabeya D."/>
            <person name="Jung N."/>
            <person name="Uechi K."/>
            <person name="Horii T."/>
            <person name="Iida T."/>
            <person name="Fujita J."/>
            <person name="Nakamura S."/>
        </authorList>
    </citation>
    <scope>NUCLEOTIDE SEQUENCE [LARGE SCALE GENOMIC DNA]</scope>
    <source>
        <strain evidence="1 2">JCM 18538</strain>
    </source>
</reference>
<organism evidence="1 2">
    <name type="scientific">Mycolicibacterium arabiense</name>
    <dbReference type="NCBI Taxonomy" id="1286181"/>
    <lineage>
        <taxon>Bacteria</taxon>
        <taxon>Bacillati</taxon>
        <taxon>Actinomycetota</taxon>
        <taxon>Actinomycetes</taxon>
        <taxon>Mycobacteriales</taxon>
        <taxon>Mycobacteriaceae</taxon>
        <taxon>Mycolicibacterium</taxon>
    </lineage>
</organism>
<evidence type="ECO:0000313" key="2">
    <source>
        <dbReference type="Proteomes" id="UP000467428"/>
    </source>
</evidence>
<dbReference type="EMBL" id="AP022593">
    <property type="protein sequence ID" value="BBY49513.1"/>
    <property type="molecule type" value="Genomic_DNA"/>
</dbReference>
<proteinExistence type="predicted"/>
<dbReference type="Proteomes" id="UP000467428">
    <property type="component" value="Chromosome"/>
</dbReference>
<gene>
    <name evidence="1" type="ORF">MARA_29810</name>
</gene>
<protein>
    <submittedName>
        <fullName evidence="1">Uncharacterized protein</fullName>
    </submittedName>
</protein>
<evidence type="ECO:0000313" key="1">
    <source>
        <dbReference type="EMBL" id="BBY49513.1"/>
    </source>
</evidence>
<keyword evidence="2" id="KW-1185">Reference proteome</keyword>
<sequence length="76" mass="7798">MVTGQDAVAPDDVVDLRGVEAGAPGKRGEALGEQRLRMDAVQSAVGAALAAGRADGVDDPGVDVELPSLREPVIRY</sequence>
<name>A0A7I7RYD4_9MYCO</name>
<dbReference type="AlphaFoldDB" id="A0A7I7RYD4"/>
<geneLocation type="plasmid" evidence="2">
    <name>pjcm18538 dna</name>
</geneLocation>
<accession>A0A7I7RYD4</accession>